<comment type="caution">
    <text evidence="1">The sequence shown here is derived from an EMBL/GenBank/DDBJ whole genome shotgun (WGS) entry which is preliminary data.</text>
</comment>
<gene>
    <name evidence="1" type="ORF">DC094_19560</name>
</gene>
<accession>A0A2V1GR14</accession>
<reference evidence="1 2" key="1">
    <citation type="submission" date="2018-04" db="EMBL/GenBank/DDBJ databases">
        <title>Thalassorhabdus spongiae gen. nov., sp. nov., isolated from a marine sponge in South-West Iceland.</title>
        <authorList>
            <person name="Knobloch S."/>
            <person name="Daussin A."/>
            <person name="Johannsson R."/>
            <person name="Marteinsson V.T."/>
        </authorList>
    </citation>
    <scope>NUCLEOTIDE SEQUENCE [LARGE SCALE GENOMIC DNA]</scope>
    <source>
        <strain evidence="1 2">Hp12</strain>
    </source>
</reference>
<sequence>MHANKEQARLIARKIAKKCHKIYPLIPYLDIKIIDYSLETPESIFNTLLVSQTGQLLAGEDLSQPISYFKNSSRELIQFSLDEAEAKFESVLKTSDLLIQNKRLPHLSKSILRIGGLLKLNEGVYVRSPSEGALALCELSPKTLKDITIILDSFEKQTPSEILFKSFVKILKMIKEEFCYD</sequence>
<keyword evidence="2" id="KW-1185">Reference proteome</keyword>
<name>A0A2V1GR14_9GAMM</name>
<organism evidence="1 2">
    <name type="scientific">Pelagibaculum spongiae</name>
    <dbReference type="NCBI Taxonomy" id="2080658"/>
    <lineage>
        <taxon>Bacteria</taxon>
        <taxon>Pseudomonadati</taxon>
        <taxon>Pseudomonadota</taxon>
        <taxon>Gammaproteobacteria</taxon>
        <taxon>Oceanospirillales</taxon>
        <taxon>Pelagibaculum</taxon>
    </lineage>
</organism>
<dbReference type="EMBL" id="QDDL01000012">
    <property type="protein sequence ID" value="PVZ64512.1"/>
    <property type="molecule type" value="Genomic_DNA"/>
</dbReference>
<evidence type="ECO:0000313" key="2">
    <source>
        <dbReference type="Proteomes" id="UP000244906"/>
    </source>
</evidence>
<dbReference type="Proteomes" id="UP000244906">
    <property type="component" value="Unassembled WGS sequence"/>
</dbReference>
<evidence type="ECO:0000313" key="1">
    <source>
        <dbReference type="EMBL" id="PVZ64512.1"/>
    </source>
</evidence>
<proteinExistence type="predicted"/>
<protein>
    <submittedName>
        <fullName evidence="1">Uncharacterized protein</fullName>
    </submittedName>
</protein>
<dbReference type="AlphaFoldDB" id="A0A2V1GR14"/>